<accession>A0A5D4NWL4</accession>
<dbReference type="InterPro" id="IPR049293">
    <property type="entry name" value="DUF6843"/>
</dbReference>
<dbReference type="AlphaFoldDB" id="A0A5D4NWL4"/>
<dbReference type="RefSeq" id="WP_148939040.1">
    <property type="nucleotide sequence ID" value="NZ_VTEI01000003.1"/>
</dbReference>
<sequence length="290" mass="32528">MLEKLKPALYSTLIIFSFFFIPSLFEEGAVWFSFIVLFYAAAGNFLFGIPVSLISDLLTRKLDKGRFLAAAGIHIFFGAVTIIFIDGLAFFAVVCAALFFLLDEWEKGRRRGNKQIRGLALKGGVVLAFVAVVIIGMMGHEELTEVETNTIYLIPEGFEGPFVVYYNVPDQPPLKQEGEFSVVPINIEKLPPLEGTGMEKYGLYQTSTEASYGTVTDRFYYVNDSGNRTEVDQYCIHPGFGGAYSNDGSEEIQYSTFQVTSSQCGEDFYLGGKDRYDTQIREIDKYWSGW</sequence>
<protein>
    <recommendedName>
        <fullName evidence="2">DUF6843 domain-containing protein</fullName>
    </recommendedName>
</protein>
<organism evidence="3 4">
    <name type="scientific">Rossellomorea vietnamensis</name>
    <dbReference type="NCBI Taxonomy" id="218284"/>
    <lineage>
        <taxon>Bacteria</taxon>
        <taxon>Bacillati</taxon>
        <taxon>Bacillota</taxon>
        <taxon>Bacilli</taxon>
        <taxon>Bacillales</taxon>
        <taxon>Bacillaceae</taxon>
        <taxon>Rossellomorea</taxon>
    </lineage>
</organism>
<evidence type="ECO:0000256" key="1">
    <source>
        <dbReference type="SAM" id="Phobius"/>
    </source>
</evidence>
<feature type="domain" description="DUF6843" evidence="2">
    <location>
        <begin position="147"/>
        <end position="268"/>
    </location>
</feature>
<dbReference type="Pfam" id="PF20862">
    <property type="entry name" value="DUF6843"/>
    <property type="match status" value="1"/>
</dbReference>
<keyword evidence="1" id="KW-0472">Membrane</keyword>
<keyword evidence="1" id="KW-1133">Transmembrane helix</keyword>
<gene>
    <name evidence="3" type="ORF">FZC78_07545</name>
</gene>
<feature type="transmembrane region" description="Helical" evidence="1">
    <location>
        <begin position="67"/>
        <end position="100"/>
    </location>
</feature>
<evidence type="ECO:0000259" key="2">
    <source>
        <dbReference type="Pfam" id="PF20862"/>
    </source>
</evidence>
<name>A0A5D4NWL4_9BACI</name>
<feature type="transmembrane region" description="Helical" evidence="1">
    <location>
        <begin position="120"/>
        <end position="139"/>
    </location>
</feature>
<proteinExistence type="predicted"/>
<evidence type="ECO:0000313" key="4">
    <source>
        <dbReference type="Proteomes" id="UP000322267"/>
    </source>
</evidence>
<dbReference type="Proteomes" id="UP000322267">
    <property type="component" value="Unassembled WGS sequence"/>
</dbReference>
<feature type="transmembrane region" description="Helical" evidence="1">
    <location>
        <begin position="7"/>
        <end position="25"/>
    </location>
</feature>
<feature type="transmembrane region" description="Helical" evidence="1">
    <location>
        <begin position="31"/>
        <end position="55"/>
    </location>
</feature>
<comment type="caution">
    <text evidence="3">The sequence shown here is derived from an EMBL/GenBank/DDBJ whole genome shotgun (WGS) entry which is preliminary data.</text>
</comment>
<evidence type="ECO:0000313" key="3">
    <source>
        <dbReference type="EMBL" id="TYS17706.1"/>
    </source>
</evidence>
<dbReference type="OrthoDB" id="68404at2"/>
<dbReference type="EMBL" id="VTEI01000003">
    <property type="protein sequence ID" value="TYS17706.1"/>
    <property type="molecule type" value="Genomic_DNA"/>
</dbReference>
<keyword evidence="1" id="KW-0812">Transmembrane</keyword>
<reference evidence="3 4" key="1">
    <citation type="submission" date="2019-08" db="EMBL/GenBank/DDBJ databases">
        <title>Bacillus genomes from the desert of Cuatro Cienegas, Coahuila.</title>
        <authorList>
            <person name="Olmedo-Alvarez G."/>
        </authorList>
    </citation>
    <scope>NUCLEOTIDE SEQUENCE [LARGE SCALE GENOMIC DNA]</scope>
    <source>
        <strain evidence="3 4">CH34_1T</strain>
    </source>
</reference>